<accession>A0A8S5S455</accession>
<feature type="region of interest" description="Disordered" evidence="1">
    <location>
        <begin position="25"/>
        <end position="55"/>
    </location>
</feature>
<organism evidence="2">
    <name type="scientific">Siphoviridae sp. ctBLh2</name>
    <dbReference type="NCBI Taxonomy" id="2827803"/>
    <lineage>
        <taxon>Viruses</taxon>
        <taxon>Duplodnaviria</taxon>
        <taxon>Heunggongvirae</taxon>
        <taxon>Uroviricota</taxon>
        <taxon>Caudoviricetes</taxon>
    </lineage>
</organism>
<name>A0A8S5S455_9CAUD</name>
<evidence type="ECO:0000313" key="2">
    <source>
        <dbReference type="EMBL" id="DAF45498.1"/>
    </source>
</evidence>
<evidence type="ECO:0000256" key="1">
    <source>
        <dbReference type="SAM" id="MobiDB-lite"/>
    </source>
</evidence>
<sequence>MRSIPSSLAACDLLPPAADSARRICSSSEAGSRSEKLGAAGAAAVTSAGSSRQVM</sequence>
<dbReference type="EMBL" id="BK032514">
    <property type="protein sequence ID" value="DAF45498.1"/>
    <property type="molecule type" value="Genomic_DNA"/>
</dbReference>
<protein>
    <submittedName>
        <fullName evidence="2">Uncharacterized protein</fullName>
    </submittedName>
</protein>
<feature type="compositionally biased region" description="Low complexity" evidence="1">
    <location>
        <begin position="38"/>
        <end position="55"/>
    </location>
</feature>
<reference evidence="2" key="1">
    <citation type="journal article" date="2021" name="Proc. Natl. Acad. Sci. U.S.A.">
        <title>A Catalog of Tens of Thousands of Viruses from Human Metagenomes Reveals Hidden Associations with Chronic Diseases.</title>
        <authorList>
            <person name="Tisza M.J."/>
            <person name="Buck C.B."/>
        </authorList>
    </citation>
    <scope>NUCLEOTIDE SEQUENCE</scope>
    <source>
        <strain evidence="2">CtBLh2</strain>
    </source>
</reference>
<proteinExistence type="predicted"/>